<keyword evidence="2" id="KW-1185">Reference proteome</keyword>
<dbReference type="InterPro" id="IPR019285">
    <property type="entry name" value="DUF2336"/>
</dbReference>
<accession>A0ABS1V2C9</accession>
<dbReference type="Proteomes" id="UP000606490">
    <property type="component" value="Unassembled WGS sequence"/>
</dbReference>
<sequence length="390" mass="41123">MEYSPAYEEAKRLARDGSEPERAALAALTDTRPELLYFLAGDDAASVRKAVAGNAAAPAQADGLLAGDADPAVRARLGRKLAPRAAALAAAQDRLGRIGWEALCRLAEDAAIRVRAVLAEELKAMPDAPHGLILQLARDAAMEVAEPVIHLSPLLSEADLLALAEAPPVPETLSAIARRPALSEAISDALVASANEAAIGALLGNESAAIRESTLDGLILQAATRLPWQERLVRRPALSPRAQRALALCVAGHLLEPLAARSDLAPGLARRLQARLEARLAETPEGPSEARLFEAAGLEGDLPRMARLLATQATVPLRMVEQAARLRSAKALVSLCWQAGFDMRCALLAQTVLGQVPPGAALLPAEDGDWPLSSTEMLWQIELLADPLTA</sequence>
<name>A0ABS1V2C9_9PROT</name>
<evidence type="ECO:0000313" key="2">
    <source>
        <dbReference type="Proteomes" id="UP000606490"/>
    </source>
</evidence>
<gene>
    <name evidence="1" type="ORF">JMJ55_11010</name>
</gene>
<comment type="caution">
    <text evidence="1">The sequence shown here is derived from an EMBL/GenBank/DDBJ whole genome shotgun (WGS) entry which is preliminary data.</text>
</comment>
<dbReference type="RefSeq" id="WP_202825601.1">
    <property type="nucleotide sequence ID" value="NZ_JAEUXJ010000004.1"/>
</dbReference>
<protein>
    <submittedName>
        <fullName evidence="1">DUF2336 domain-containing protein</fullName>
    </submittedName>
</protein>
<organism evidence="1 2">
    <name type="scientific">Belnapia mucosa</name>
    <dbReference type="NCBI Taxonomy" id="2804532"/>
    <lineage>
        <taxon>Bacteria</taxon>
        <taxon>Pseudomonadati</taxon>
        <taxon>Pseudomonadota</taxon>
        <taxon>Alphaproteobacteria</taxon>
        <taxon>Acetobacterales</taxon>
        <taxon>Roseomonadaceae</taxon>
        <taxon>Belnapia</taxon>
    </lineage>
</organism>
<dbReference type="EMBL" id="JAEUXJ010000004">
    <property type="protein sequence ID" value="MBL6455853.1"/>
    <property type="molecule type" value="Genomic_DNA"/>
</dbReference>
<reference evidence="1 2" key="1">
    <citation type="submission" date="2021-01" db="EMBL/GenBank/DDBJ databases">
        <title>Belnapia mucosa sp. nov. and Belnapia arida sp. nov., isolated from the Tabernas Desert (Almeria, Spain).</title>
        <authorList>
            <person name="Molina-Menor E."/>
            <person name="Vidal-Verdu A."/>
            <person name="Calonge A."/>
            <person name="Satari L."/>
            <person name="Pereto Magraner J."/>
            <person name="Porcar Miralles M."/>
        </authorList>
    </citation>
    <scope>NUCLEOTIDE SEQUENCE [LARGE SCALE GENOMIC DNA]</scope>
    <source>
        <strain evidence="1 2">T6</strain>
    </source>
</reference>
<proteinExistence type="predicted"/>
<dbReference type="Pfam" id="PF10098">
    <property type="entry name" value="DUF2336"/>
    <property type="match status" value="1"/>
</dbReference>
<evidence type="ECO:0000313" key="1">
    <source>
        <dbReference type="EMBL" id="MBL6455853.1"/>
    </source>
</evidence>